<feature type="chain" id="PRO_5037267282" evidence="1">
    <location>
        <begin position="23"/>
        <end position="236"/>
    </location>
</feature>
<gene>
    <name evidence="3" type="ORF">HY834_05900</name>
</gene>
<organism evidence="3 4">
    <name type="scientific">Devosia nanyangense</name>
    <dbReference type="NCBI Taxonomy" id="1228055"/>
    <lineage>
        <taxon>Bacteria</taxon>
        <taxon>Pseudomonadati</taxon>
        <taxon>Pseudomonadota</taxon>
        <taxon>Alphaproteobacteria</taxon>
        <taxon>Hyphomicrobiales</taxon>
        <taxon>Devosiaceae</taxon>
        <taxon>Devosia</taxon>
    </lineage>
</organism>
<name>A0A933NY31_9HYPH</name>
<proteinExistence type="predicted"/>
<dbReference type="Pfam" id="PF10988">
    <property type="entry name" value="DUF2807"/>
    <property type="match status" value="1"/>
</dbReference>
<reference evidence="3" key="1">
    <citation type="submission" date="2020-07" db="EMBL/GenBank/DDBJ databases">
        <title>Huge and variable diversity of episymbiotic CPR bacteria and DPANN archaea in groundwater ecosystems.</title>
        <authorList>
            <person name="He C.Y."/>
            <person name="Keren R."/>
            <person name="Whittaker M."/>
            <person name="Farag I.F."/>
            <person name="Doudna J."/>
            <person name="Cate J.H.D."/>
            <person name="Banfield J.F."/>
        </authorList>
    </citation>
    <scope>NUCLEOTIDE SEQUENCE</scope>
    <source>
        <strain evidence="3">NC_groundwater_1586_Pr3_B-0.1um_66_15</strain>
    </source>
</reference>
<keyword evidence="1" id="KW-0732">Signal</keyword>
<evidence type="ECO:0000259" key="2">
    <source>
        <dbReference type="Pfam" id="PF10988"/>
    </source>
</evidence>
<dbReference type="Gene3D" id="2.160.20.120">
    <property type="match status" value="1"/>
</dbReference>
<dbReference type="EMBL" id="JACRAF010000018">
    <property type="protein sequence ID" value="MBI4921263.1"/>
    <property type="molecule type" value="Genomic_DNA"/>
</dbReference>
<evidence type="ECO:0000313" key="4">
    <source>
        <dbReference type="Proteomes" id="UP000782610"/>
    </source>
</evidence>
<evidence type="ECO:0000313" key="3">
    <source>
        <dbReference type="EMBL" id="MBI4921263.1"/>
    </source>
</evidence>
<dbReference type="InterPro" id="IPR021255">
    <property type="entry name" value="DUF2807"/>
</dbReference>
<feature type="domain" description="Putative auto-transporter adhesin head GIN" evidence="2">
    <location>
        <begin position="32"/>
        <end position="219"/>
    </location>
</feature>
<feature type="signal peptide" evidence="1">
    <location>
        <begin position="1"/>
        <end position="22"/>
    </location>
</feature>
<sequence length="236" mass="23503">MTARSLFVGALMGSAISTAALAESRTYEVPTFDQVSVSSGISATIEIGGAQSVIADAFNAAILERVQVDVRNGRLEVSLRWDALDWVFNFGADKGVVLHVAAPALKAAESSAGADVEVRGMSGDTLALSASSGSNIVATDVKGGRVDLSASSGAYLKLTGTCEHLVAAASSGANIEAGGLACQDVNANASVGGHVSVRAERSLDANASVGGSILVSGNPATTTIDSSTGGSVSFAP</sequence>
<evidence type="ECO:0000256" key="1">
    <source>
        <dbReference type="SAM" id="SignalP"/>
    </source>
</evidence>
<dbReference type="Proteomes" id="UP000782610">
    <property type="component" value="Unassembled WGS sequence"/>
</dbReference>
<protein>
    <submittedName>
        <fullName evidence="3">DUF2807 domain-containing protein</fullName>
    </submittedName>
</protein>
<accession>A0A933NY31</accession>
<dbReference type="AlphaFoldDB" id="A0A933NY31"/>
<comment type="caution">
    <text evidence="3">The sequence shown here is derived from an EMBL/GenBank/DDBJ whole genome shotgun (WGS) entry which is preliminary data.</text>
</comment>